<dbReference type="Proteomes" id="UP001187531">
    <property type="component" value="Unassembled WGS sequence"/>
</dbReference>
<dbReference type="EMBL" id="JAVRJZ010000016">
    <property type="protein sequence ID" value="KAK2711245.1"/>
    <property type="molecule type" value="Genomic_DNA"/>
</dbReference>
<comment type="caution">
    <text evidence="1">The sequence shown here is derived from an EMBL/GenBank/DDBJ whole genome shotgun (WGS) entry which is preliminary data.</text>
</comment>
<accession>A0AA88HKS6</accession>
<gene>
    <name evidence="1" type="ORF">QYM36_012429</name>
</gene>
<dbReference type="AlphaFoldDB" id="A0AA88HKS6"/>
<protein>
    <submittedName>
        <fullName evidence="1">Uncharacterized protein</fullName>
    </submittedName>
</protein>
<evidence type="ECO:0000313" key="1">
    <source>
        <dbReference type="EMBL" id="KAK2711245.1"/>
    </source>
</evidence>
<proteinExistence type="predicted"/>
<sequence length="92" mass="10008">MECIGKVLAKTARKSLVSVASVLERLMMIQLKSKFSNLSLMQVCAPDLSRLDKGSEDVCSQLESLVNTISKKDFTVVLVDFNAILGNDNSGN</sequence>
<name>A0AA88HKS6_ARTSF</name>
<reference evidence="1" key="1">
    <citation type="submission" date="2023-07" db="EMBL/GenBank/DDBJ databases">
        <title>Chromosome-level genome assembly of Artemia franciscana.</title>
        <authorList>
            <person name="Jo E."/>
        </authorList>
    </citation>
    <scope>NUCLEOTIDE SEQUENCE</scope>
    <source>
        <tissue evidence="1">Whole body</tissue>
    </source>
</reference>
<keyword evidence="2" id="KW-1185">Reference proteome</keyword>
<evidence type="ECO:0000313" key="2">
    <source>
        <dbReference type="Proteomes" id="UP001187531"/>
    </source>
</evidence>
<organism evidence="1 2">
    <name type="scientific">Artemia franciscana</name>
    <name type="common">Brine shrimp</name>
    <name type="synonym">Artemia sanfranciscana</name>
    <dbReference type="NCBI Taxonomy" id="6661"/>
    <lineage>
        <taxon>Eukaryota</taxon>
        <taxon>Metazoa</taxon>
        <taxon>Ecdysozoa</taxon>
        <taxon>Arthropoda</taxon>
        <taxon>Crustacea</taxon>
        <taxon>Branchiopoda</taxon>
        <taxon>Anostraca</taxon>
        <taxon>Artemiidae</taxon>
        <taxon>Artemia</taxon>
    </lineage>
</organism>